<reference evidence="2 3" key="1">
    <citation type="submission" date="2016-07" db="EMBL/GenBank/DDBJ databases">
        <title>Developing Vibrio natriegens as a novel, fast-growing host for biotechnology.</title>
        <authorList>
            <person name="Weinstock M.T."/>
            <person name="Hesek E.D."/>
            <person name="Wilson C.M."/>
            <person name="Gibson D.G."/>
        </authorList>
    </citation>
    <scope>NUCLEOTIDE SEQUENCE [LARGE SCALE GENOMIC DNA]</scope>
    <source>
        <strain evidence="2 3">ATCC 14048</strain>
    </source>
</reference>
<gene>
    <name evidence="2" type="ORF">BA890_21465</name>
</gene>
<dbReference type="GeneID" id="70914653"/>
<evidence type="ECO:0000256" key="1">
    <source>
        <dbReference type="SAM" id="Phobius"/>
    </source>
</evidence>
<dbReference type="RefSeq" id="WP_020334087.1">
    <property type="nucleotide sequence ID" value="NZ_ATFJ01000017.1"/>
</dbReference>
<accession>A0AAN1CYJ1</accession>
<dbReference type="Proteomes" id="UP000092741">
    <property type="component" value="Chromosome 2"/>
</dbReference>
<organism evidence="2 3">
    <name type="scientific">Vibrio natriegens NBRC 15636 = ATCC 14048 = DSM 759</name>
    <dbReference type="NCBI Taxonomy" id="1219067"/>
    <lineage>
        <taxon>Bacteria</taxon>
        <taxon>Pseudomonadati</taxon>
        <taxon>Pseudomonadota</taxon>
        <taxon>Gammaproteobacteria</taxon>
        <taxon>Vibrionales</taxon>
        <taxon>Vibrionaceae</taxon>
        <taxon>Vibrio</taxon>
    </lineage>
</organism>
<dbReference type="EMBL" id="CP016346">
    <property type="protein sequence ID" value="ANQ15278.1"/>
    <property type="molecule type" value="Genomic_DNA"/>
</dbReference>
<proteinExistence type="predicted"/>
<feature type="transmembrane region" description="Helical" evidence="1">
    <location>
        <begin position="6"/>
        <end position="27"/>
    </location>
</feature>
<sequence length="219" mass="24746">MSDKITVWIGVCSSIITIILSVMNFNLNAEMQEIDAYVKKVEADLKQKTFELEKSKENTSRYEFINKLMPDLLVDDEKHVVLTTNLIALVLDESETEQLFNGLASSTEENVSSVGKIGIATITSVQKNKSKYQSAIEYEAKAFDALVSEDFANAINYLDLAEEVYPSFHQVYEIKTLLQENVANLHDENTKAAVLKKIVFELSWKAPQPQLSQLKEMVE</sequence>
<keyword evidence="1" id="KW-0472">Membrane</keyword>
<dbReference type="AlphaFoldDB" id="A0AAN1CYJ1"/>
<dbReference type="KEGG" id="vna:PN96_17620"/>
<keyword evidence="3" id="KW-1185">Reference proteome</keyword>
<name>A0AAN1CYJ1_VIBNA</name>
<evidence type="ECO:0000313" key="3">
    <source>
        <dbReference type="Proteomes" id="UP000092741"/>
    </source>
</evidence>
<protein>
    <submittedName>
        <fullName evidence="2">Uncharacterized protein</fullName>
    </submittedName>
</protein>
<evidence type="ECO:0000313" key="2">
    <source>
        <dbReference type="EMBL" id="ANQ15278.1"/>
    </source>
</evidence>
<keyword evidence="1" id="KW-1133">Transmembrane helix</keyword>
<keyword evidence="1" id="KW-0812">Transmembrane</keyword>